<name>A0AAW1LZM6_SAPOF</name>
<gene>
    <name evidence="1" type="ORF">RND81_03G113800</name>
</gene>
<evidence type="ECO:0000313" key="2">
    <source>
        <dbReference type="Proteomes" id="UP001443914"/>
    </source>
</evidence>
<comment type="caution">
    <text evidence="1">The sequence shown here is derived from an EMBL/GenBank/DDBJ whole genome shotgun (WGS) entry which is preliminary data.</text>
</comment>
<dbReference type="AlphaFoldDB" id="A0AAW1LZM6"/>
<evidence type="ECO:0000313" key="1">
    <source>
        <dbReference type="EMBL" id="KAK9741564.1"/>
    </source>
</evidence>
<sequence>MKAVDEILDKIRRDSRIYYLRHQHEHGRGRDACSVDRNVNGPFTTNFIPQNSVVAAIGSFVYCFLRDAPTCFACDFSQPLPKWDYEESFTSSFYVVPFETLTLDEKLYIFGCNGSSEKLSGKIFDPTKKCWDDLTLPIDIEKSNRLSLILASAGQKVLVWYEYGLHQQLHPYEYDPQYLRWNLFDPKGLAISVRSSENR</sequence>
<proteinExistence type="predicted"/>
<dbReference type="Proteomes" id="UP001443914">
    <property type="component" value="Unassembled WGS sequence"/>
</dbReference>
<accession>A0AAW1LZM6</accession>
<keyword evidence="2" id="KW-1185">Reference proteome</keyword>
<reference evidence="1 2" key="1">
    <citation type="submission" date="2024-03" db="EMBL/GenBank/DDBJ databases">
        <title>WGS assembly of Saponaria officinalis var. Norfolk2.</title>
        <authorList>
            <person name="Jenkins J."/>
            <person name="Shu S."/>
            <person name="Grimwood J."/>
            <person name="Barry K."/>
            <person name="Goodstein D."/>
            <person name="Schmutz J."/>
            <person name="Leebens-Mack J."/>
            <person name="Osbourn A."/>
        </authorList>
    </citation>
    <scope>NUCLEOTIDE SEQUENCE [LARGE SCALE GENOMIC DNA]</scope>
    <source>
        <strain evidence="2">cv. Norfolk2</strain>
        <strain evidence="1">JIC</strain>
        <tissue evidence="1">Leaf</tissue>
    </source>
</reference>
<dbReference type="EMBL" id="JBDFQZ010000003">
    <property type="protein sequence ID" value="KAK9741565.1"/>
    <property type="molecule type" value="Genomic_DNA"/>
</dbReference>
<organism evidence="1 2">
    <name type="scientific">Saponaria officinalis</name>
    <name type="common">Common soapwort</name>
    <name type="synonym">Lychnis saponaria</name>
    <dbReference type="NCBI Taxonomy" id="3572"/>
    <lineage>
        <taxon>Eukaryota</taxon>
        <taxon>Viridiplantae</taxon>
        <taxon>Streptophyta</taxon>
        <taxon>Embryophyta</taxon>
        <taxon>Tracheophyta</taxon>
        <taxon>Spermatophyta</taxon>
        <taxon>Magnoliopsida</taxon>
        <taxon>eudicotyledons</taxon>
        <taxon>Gunneridae</taxon>
        <taxon>Pentapetalae</taxon>
        <taxon>Caryophyllales</taxon>
        <taxon>Caryophyllaceae</taxon>
        <taxon>Caryophylleae</taxon>
        <taxon>Saponaria</taxon>
    </lineage>
</organism>
<dbReference type="EMBL" id="JBDFQZ010000003">
    <property type="protein sequence ID" value="KAK9741564.1"/>
    <property type="molecule type" value="Genomic_DNA"/>
</dbReference>
<protein>
    <submittedName>
        <fullName evidence="1">Uncharacterized protein</fullName>
    </submittedName>
</protein>